<evidence type="ECO:0000313" key="2">
    <source>
        <dbReference type="EMBL" id="CAG8619293.1"/>
    </source>
</evidence>
<proteinExistence type="predicted"/>
<feature type="compositionally biased region" description="Acidic residues" evidence="1">
    <location>
        <begin position="1"/>
        <end position="10"/>
    </location>
</feature>
<feature type="non-terminal residue" evidence="2">
    <location>
        <position position="1"/>
    </location>
</feature>
<feature type="region of interest" description="Disordered" evidence="1">
    <location>
        <begin position="1"/>
        <end position="79"/>
    </location>
</feature>
<organism evidence="2 3">
    <name type="scientific">Racocetra fulgida</name>
    <dbReference type="NCBI Taxonomy" id="60492"/>
    <lineage>
        <taxon>Eukaryota</taxon>
        <taxon>Fungi</taxon>
        <taxon>Fungi incertae sedis</taxon>
        <taxon>Mucoromycota</taxon>
        <taxon>Glomeromycotina</taxon>
        <taxon>Glomeromycetes</taxon>
        <taxon>Diversisporales</taxon>
        <taxon>Gigasporaceae</taxon>
        <taxon>Racocetra</taxon>
    </lineage>
</organism>
<evidence type="ECO:0000313" key="3">
    <source>
        <dbReference type="Proteomes" id="UP000789396"/>
    </source>
</evidence>
<protein>
    <submittedName>
        <fullName evidence="2">3246_t:CDS:1</fullName>
    </submittedName>
</protein>
<gene>
    <name evidence="2" type="ORF">RFULGI_LOCUS7299</name>
</gene>
<dbReference type="Proteomes" id="UP000789396">
    <property type="component" value="Unassembled WGS sequence"/>
</dbReference>
<keyword evidence="3" id="KW-1185">Reference proteome</keyword>
<feature type="compositionally biased region" description="Basic and acidic residues" evidence="1">
    <location>
        <begin position="20"/>
        <end position="67"/>
    </location>
</feature>
<sequence>KQKEVDEEGAESDKRKQKKVGKEGAKKEIGKERAESNKEKQKEVSEEKAEKKVDKEKAESDKEKQKEVDEEEAEINKKIQKEVDKGKQKEIVSIYQLILRKIIFTVSSCQKSNISASDVNNQDPNTDDIKIIKTLTNTENLSTTFIRIRKTRSSEGGK</sequence>
<accession>A0A9N9CY18</accession>
<dbReference type="EMBL" id="CAJVPZ010010379">
    <property type="protein sequence ID" value="CAG8619293.1"/>
    <property type="molecule type" value="Genomic_DNA"/>
</dbReference>
<evidence type="ECO:0000256" key="1">
    <source>
        <dbReference type="SAM" id="MobiDB-lite"/>
    </source>
</evidence>
<dbReference type="AlphaFoldDB" id="A0A9N9CY18"/>
<reference evidence="2" key="1">
    <citation type="submission" date="2021-06" db="EMBL/GenBank/DDBJ databases">
        <authorList>
            <person name="Kallberg Y."/>
            <person name="Tangrot J."/>
            <person name="Rosling A."/>
        </authorList>
    </citation>
    <scope>NUCLEOTIDE SEQUENCE</scope>
    <source>
        <strain evidence="2">IN212</strain>
    </source>
</reference>
<comment type="caution">
    <text evidence="2">The sequence shown here is derived from an EMBL/GenBank/DDBJ whole genome shotgun (WGS) entry which is preliminary data.</text>
</comment>
<name>A0A9N9CY18_9GLOM</name>